<evidence type="ECO:0000259" key="2">
    <source>
        <dbReference type="Pfam" id="PF03779"/>
    </source>
</evidence>
<proteinExistence type="predicted"/>
<evidence type="ECO:0000256" key="1">
    <source>
        <dbReference type="SAM" id="Phobius"/>
    </source>
</evidence>
<evidence type="ECO:0000313" key="4">
    <source>
        <dbReference type="Proteomes" id="UP000650466"/>
    </source>
</evidence>
<sequence length="106" mass="11995">MTFKNLLSACLGVWFLVTPWVFGFADQTNALLACGILGGLQFICSLLALGKSGKKVWQNWVCFFIGAVYIVLPNLYHWDMMEFFVFVGLGFLTMLVNYSNLYSDMN</sequence>
<keyword evidence="1" id="KW-0472">Membrane</keyword>
<comment type="caution">
    <text evidence="3">The sequence shown here is derived from an EMBL/GenBank/DDBJ whole genome shotgun (WGS) entry which is preliminary data.</text>
</comment>
<dbReference type="AlphaFoldDB" id="A0A926KSA4"/>
<dbReference type="EMBL" id="JACVVD010000008">
    <property type="protein sequence ID" value="MBD0382612.1"/>
    <property type="molecule type" value="Genomic_DNA"/>
</dbReference>
<feature type="transmembrane region" description="Helical" evidence="1">
    <location>
        <begin position="6"/>
        <end position="23"/>
    </location>
</feature>
<reference evidence="3" key="1">
    <citation type="submission" date="2020-09" db="EMBL/GenBank/DDBJ databases">
        <title>Draft Genome Sequence of Paenibacillus sp. WST5.</title>
        <authorList>
            <person name="Bao Z."/>
        </authorList>
    </citation>
    <scope>NUCLEOTIDE SEQUENCE</scope>
    <source>
        <strain evidence="3">WST5</strain>
    </source>
</reference>
<evidence type="ECO:0000313" key="3">
    <source>
        <dbReference type="EMBL" id="MBD0382612.1"/>
    </source>
</evidence>
<feature type="transmembrane region" description="Helical" evidence="1">
    <location>
        <begin position="56"/>
        <end position="76"/>
    </location>
</feature>
<feature type="transmembrane region" description="Helical" evidence="1">
    <location>
        <begin position="83"/>
        <end position="101"/>
    </location>
</feature>
<dbReference type="Proteomes" id="UP000650466">
    <property type="component" value="Unassembled WGS sequence"/>
</dbReference>
<name>A0A926KSA4_9BACL</name>
<dbReference type="RefSeq" id="WP_188176411.1">
    <property type="nucleotide sequence ID" value="NZ_JACVVD010000008.1"/>
</dbReference>
<dbReference type="InterPro" id="IPR005530">
    <property type="entry name" value="SPW"/>
</dbReference>
<feature type="domain" description="SPW repeat-containing integral membrane" evidence="2">
    <location>
        <begin position="5"/>
        <end position="96"/>
    </location>
</feature>
<keyword evidence="4" id="KW-1185">Reference proteome</keyword>
<gene>
    <name evidence="3" type="ORF">ICC18_21065</name>
</gene>
<organism evidence="3 4">
    <name type="scientific">Paenibacillus sedimenti</name>
    <dbReference type="NCBI Taxonomy" id="2770274"/>
    <lineage>
        <taxon>Bacteria</taxon>
        <taxon>Bacillati</taxon>
        <taxon>Bacillota</taxon>
        <taxon>Bacilli</taxon>
        <taxon>Bacillales</taxon>
        <taxon>Paenibacillaceae</taxon>
        <taxon>Paenibacillus</taxon>
    </lineage>
</organism>
<accession>A0A926KSA4</accession>
<dbReference type="Pfam" id="PF03779">
    <property type="entry name" value="SPW"/>
    <property type="match status" value="1"/>
</dbReference>
<keyword evidence="1" id="KW-0812">Transmembrane</keyword>
<keyword evidence="1" id="KW-1133">Transmembrane helix</keyword>
<feature type="transmembrane region" description="Helical" evidence="1">
    <location>
        <begin position="30"/>
        <end position="50"/>
    </location>
</feature>
<protein>
    <submittedName>
        <fullName evidence="3">SPW repeat protein</fullName>
    </submittedName>
</protein>